<evidence type="ECO:0000256" key="1">
    <source>
        <dbReference type="ARBA" id="ARBA00002901"/>
    </source>
</evidence>
<evidence type="ECO:0000256" key="4">
    <source>
        <dbReference type="RuleBase" id="RU365090"/>
    </source>
</evidence>
<dbReference type="Pfam" id="PF03453">
    <property type="entry name" value="MoeA_N"/>
    <property type="match status" value="1"/>
</dbReference>
<keyword evidence="4 6" id="KW-0808">Transferase</keyword>
<dbReference type="InterPro" id="IPR001453">
    <property type="entry name" value="MoaB/Mog_dom"/>
</dbReference>
<dbReference type="EMBL" id="RZUL01000009">
    <property type="protein sequence ID" value="RVT39233.1"/>
    <property type="molecule type" value="Genomic_DNA"/>
</dbReference>
<protein>
    <recommendedName>
        <fullName evidence="4">Molybdopterin molybdenumtransferase</fullName>
        <ecNumber evidence="4">2.10.1.1</ecNumber>
    </recommendedName>
</protein>
<dbReference type="PANTHER" id="PTHR10192">
    <property type="entry name" value="MOLYBDOPTERIN BIOSYNTHESIS PROTEIN"/>
    <property type="match status" value="1"/>
</dbReference>
<keyword evidence="4" id="KW-0500">Molybdenum</keyword>
<comment type="similarity">
    <text evidence="2 4">Belongs to the MoeA family.</text>
</comment>
<dbReference type="AlphaFoldDB" id="A0A437J3T1"/>
<comment type="catalytic activity">
    <reaction evidence="3">
        <text>adenylyl-molybdopterin + molybdate = Mo-molybdopterin + AMP + H(+)</text>
        <dbReference type="Rhea" id="RHEA:35047"/>
        <dbReference type="ChEBI" id="CHEBI:15378"/>
        <dbReference type="ChEBI" id="CHEBI:36264"/>
        <dbReference type="ChEBI" id="CHEBI:62727"/>
        <dbReference type="ChEBI" id="CHEBI:71302"/>
        <dbReference type="ChEBI" id="CHEBI:456215"/>
        <dbReference type="EC" id="2.10.1.1"/>
    </reaction>
</comment>
<evidence type="ECO:0000313" key="6">
    <source>
        <dbReference type="EMBL" id="RVT39233.1"/>
    </source>
</evidence>
<dbReference type="InterPro" id="IPR036688">
    <property type="entry name" value="MoeA_C_domain_IV_sf"/>
</dbReference>
<dbReference type="SUPFAM" id="SSF53218">
    <property type="entry name" value="Molybdenum cofactor biosynthesis proteins"/>
    <property type="match status" value="1"/>
</dbReference>
<name>A0A437J3T1_9SPHN</name>
<dbReference type="InterPro" id="IPR038987">
    <property type="entry name" value="MoeA-like"/>
</dbReference>
<accession>A0A437J3T1</accession>
<comment type="caution">
    <text evidence="6">The sequence shown here is derived from an EMBL/GenBank/DDBJ whole genome shotgun (WGS) entry which is preliminary data.</text>
</comment>
<keyword evidence="4" id="KW-0460">Magnesium</keyword>
<keyword evidence="4" id="KW-0479">Metal-binding</keyword>
<evidence type="ECO:0000259" key="5">
    <source>
        <dbReference type="SMART" id="SM00852"/>
    </source>
</evidence>
<dbReference type="GO" id="GO:0006777">
    <property type="term" value="P:Mo-molybdopterin cofactor biosynthetic process"/>
    <property type="evidence" value="ECO:0007669"/>
    <property type="project" value="UniProtKB-UniRule"/>
</dbReference>
<sequence>MTAATSIACAATIGFDEAQAIVRKSCVPLGFEFVPLGKAGRRVLARDVVAGIDSPRRDCAAMDGYAVHSRDLAQGVIRFRLSGESGAGGPLPVPLPPGTAVRISTGAPMPPGADRVVMREYAMIDGKHVILTDRGGKGHVRRRGDDFARGQTLLTAGTRMDARAMVVTAAADVEGVTVWRRPRVHVMTNGDELVEPGKAAMQADTVPDSLSEALTLIARQWGGKLTGMSRATDRIDSLRDAAQAALSETDILVLAGGASHGHRDLARAALLPLGLRLAFAGVAMKPGKPLWYGRIGRTHILGLPGNPTAALTTARLFLAPMIAAMSGAGFASALRWSSHASSLALEEGGDRDQFLCGVTQGNTVRTIERQQASAQMMLAQADVLVERRAGVPAGPAGSVLQCLRF</sequence>
<dbReference type="SUPFAM" id="SSF63882">
    <property type="entry name" value="MoeA N-terminal region -like"/>
    <property type="match status" value="1"/>
</dbReference>
<comment type="function">
    <text evidence="1 4">Catalyzes the insertion of molybdate into adenylated molybdopterin with the concomitant release of AMP.</text>
</comment>
<dbReference type="UniPathway" id="UPA00344"/>
<evidence type="ECO:0000256" key="2">
    <source>
        <dbReference type="ARBA" id="ARBA00010763"/>
    </source>
</evidence>
<feature type="domain" description="MoaB/Mog" evidence="5">
    <location>
        <begin position="185"/>
        <end position="324"/>
    </location>
</feature>
<organism evidence="6 7">
    <name type="scientific">Sphingobium algorifonticola</name>
    <dbReference type="NCBI Taxonomy" id="2008318"/>
    <lineage>
        <taxon>Bacteria</taxon>
        <taxon>Pseudomonadati</taxon>
        <taxon>Pseudomonadota</taxon>
        <taxon>Alphaproteobacteria</taxon>
        <taxon>Sphingomonadales</taxon>
        <taxon>Sphingomonadaceae</taxon>
        <taxon>Sphingobium</taxon>
    </lineage>
</organism>
<dbReference type="InterPro" id="IPR036425">
    <property type="entry name" value="MoaB/Mog-like_dom_sf"/>
</dbReference>
<evidence type="ECO:0000313" key="7">
    <source>
        <dbReference type="Proteomes" id="UP000282977"/>
    </source>
</evidence>
<gene>
    <name evidence="6" type="ORF">ENE74_16210</name>
</gene>
<dbReference type="Gene3D" id="2.170.190.11">
    <property type="entry name" value="Molybdopterin biosynthesis moea protein, domain 3"/>
    <property type="match status" value="1"/>
</dbReference>
<reference evidence="6 7" key="1">
    <citation type="submission" date="2019-01" db="EMBL/GenBank/DDBJ databases">
        <authorList>
            <person name="Chen W.-M."/>
        </authorList>
    </citation>
    <scope>NUCLEOTIDE SEQUENCE [LARGE SCALE GENOMIC DNA]</scope>
    <source>
        <strain evidence="6 7">TLA-22</strain>
    </source>
</reference>
<dbReference type="PANTHER" id="PTHR10192:SF5">
    <property type="entry name" value="GEPHYRIN"/>
    <property type="match status" value="1"/>
</dbReference>
<dbReference type="SMART" id="SM00852">
    <property type="entry name" value="MoCF_biosynth"/>
    <property type="match status" value="1"/>
</dbReference>
<dbReference type="OrthoDB" id="9804758at2"/>
<dbReference type="InterPro" id="IPR005110">
    <property type="entry name" value="MoeA_linker/N"/>
</dbReference>
<keyword evidence="4" id="KW-0501">Molybdenum cofactor biosynthesis</keyword>
<dbReference type="GO" id="GO:0061599">
    <property type="term" value="F:molybdopterin molybdotransferase activity"/>
    <property type="evidence" value="ECO:0007669"/>
    <property type="project" value="UniProtKB-UniRule"/>
</dbReference>
<dbReference type="Gene3D" id="2.40.340.10">
    <property type="entry name" value="MoeA, C-terminal, domain IV"/>
    <property type="match status" value="1"/>
</dbReference>
<comment type="cofactor">
    <cofactor evidence="4">
        <name>Mg(2+)</name>
        <dbReference type="ChEBI" id="CHEBI:18420"/>
    </cofactor>
</comment>
<proteinExistence type="inferred from homology"/>
<comment type="pathway">
    <text evidence="4">Cofactor biosynthesis; molybdopterin biosynthesis.</text>
</comment>
<evidence type="ECO:0000256" key="3">
    <source>
        <dbReference type="ARBA" id="ARBA00047317"/>
    </source>
</evidence>
<dbReference type="InterPro" id="IPR036135">
    <property type="entry name" value="MoeA_linker/N_sf"/>
</dbReference>
<keyword evidence="7" id="KW-1185">Reference proteome</keyword>
<dbReference type="EC" id="2.10.1.1" evidence="4"/>
<dbReference type="Gene3D" id="3.90.105.10">
    <property type="entry name" value="Molybdopterin biosynthesis moea protein, domain 2"/>
    <property type="match status" value="1"/>
</dbReference>
<dbReference type="CDD" id="cd00887">
    <property type="entry name" value="MoeA"/>
    <property type="match status" value="1"/>
</dbReference>
<dbReference type="GO" id="GO:0046872">
    <property type="term" value="F:metal ion binding"/>
    <property type="evidence" value="ECO:0007669"/>
    <property type="project" value="UniProtKB-UniRule"/>
</dbReference>
<dbReference type="RefSeq" id="WP_009824064.1">
    <property type="nucleotide sequence ID" value="NZ_RZUL01000009.1"/>
</dbReference>
<dbReference type="Gene3D" id="3.40.980.10">
    <property type="entry name" value="MoaB/Mog-like domain"/>
    <property type="match status" value="1"/>
</dbReference>
<dbReference type="Proteomes" id="UP000282977">
    <property type="component" value="Unassembled WGS sequence"/>
</dbReference>
<dbReference type="GO" id="GO:0005829">
    <property type="term" value="C:cytosol"/>
    <property type="evidence" value="ECO:0007669"/>
    <property type="project" value="TreeGrafter"/>
</dbReference>
<dbReference type="Pfam" id="PF00994">
    <property type="entry name" value="MoCF_biosynth"/>
    <property type="match status" value="1"/>
</dbReference>